<reference evidence="2" key="1">
    <citation type="journal article" date="2023" name="Nat. Plants">
        <title>Single-cell RNA sequencing provides a high-resolution roadmap for understanding the multicellular compartmentation of specialized metabolism.</title>
        <authorList>
            <person name="Sun S."/>
            <person name="Shen X."/>
            <person name="Li Y."/>
            <person name="Li Y."/>
            <person name="Wang S."/>
            <person name="Li R."/>
            <person name="Zhang H."/>
            <person name="Shen G."/>
            <person name="Guo B."/>
            <person name="Wei J."/>
            <person name="Xu J."/>
            <person name="St-Pierre B."/>
            <person name="Chen S."/>
            <person name="Sun C."/>
        </authorList>
    </citation>
    <scope>NUCLEOTIDE SEQUENCE [LARGE SCALE GENOMIC DNA]</scope>
</reference>
<keyword evidence="2" id="KW-1185">Reference proteome</keyword>
<protein>
    <submittedName>
        <fullName evidence="1">Uncharacterized protein</fullName>
    </submittedName>
</protein>
<evidence type="ECO:0000313" key="2">
    <source>
        <dbReference type="Proteomes" id="UP001060085"/>
    </source>
</evidence>
<name>A0ACC0CFL5_CATRO</name>
<gene>
    <name evidence="1" type="ORF">M9H77_04776</name>
</gene>
<sequence>MAGSPILESSTRSFSADKRLKLFGFEIDAYQKSSTLSPAVSDQESVNSSDSSLPLPEKAHQENGVVSKPEEELKKYPCKFCSKEFTNSQALGGHQNAHRKERLKKKRMQTQAKRATFNSNLISFLNRNAVIYHCSTPCFGDLSFCSGKCIPGKSHICFNTQNQCQKIDGRNLFCSRPPPAVSHFNFWANDNTSP</sequence>
<accession>A0ACC0CFL5</accession>
<comment type="caution">
    <text evidence="1">The sequence shown here is derived from an EMBL/GenBank/DDBJ whole genome shotgun (WGS) entry which is preliminary data.</text>
</comment>
<evidence type="ECO:0000313" key="1">
    <source>
        <dbReference type="EMBL" id="KAI5683548.1"/>
    </source>
</evidence>
<dbReference type="Proteomes" id="UP001060085">
    <property type="component" value="Linkage Group LG01"/>
</dbReference>
<organism evidence="1 2">
    <name type="scientific">Catharanthus roseus</name>
    <name type="common">Madagascar periwinkle</name>
    <name type="synonym">Vinca rosea</name>
    <dbReference type="NCBI Taxonomy" id="4058"/>
    <lineage>
        <taxon>Eukaryota</taxon>
        <taxon>Viridiplantae</taxon>
        <taxon>Streptophyta</taxon>
        <taxon>Embryophyta</taxon>
        <taxon>Tracheophyta</taxon>
        <taxon>Spermatophyta</taxon>
        <taxon>Magnoliopsida</taxon>
        <taxon>eudicotyledons</taxon>
        <taxon>Gunneridae</taxon>
        <taxon>Pentapetalae</taxon>
        <taxon>asterids</taxon>
        <taxon>lamiids</taxon>
        <taxon>Gentianales</taxon>
        <taxon>Apocynaceae</taxon>
        <taxon>Rauvolfioideae</taxon>
        <taxon>Vinceae</taxon>
        <taxon>Catharanthinae</taxon>
        <taxon>Catharanthus</taxon>
    </lineage>
</organism>
<proteinExistence type="predicted"/>
<dbReference type="EMBL" id="CM044701">
    <property type="protein sequence ID" value="KAI5683548.1"/>
    <property type="molecule type" value="Genomic_DNA"/>
</dbReference>